<dbReference type="GO" id="GO:0051144">
    <property type="term" value="P:1,2-propanediol catabolic process"/>
    <property type="evidence" value="ECO:0007669"/>
    <property type="project" value="UniProtKB-UniPathway"/>
</dbReference>
<keyword evidence="5 10" id="KW-0808">Transferase</keyword>
<keyword evidence="7" id="KW-0862">Zinc</keyword>
<dbReference type="KEGG" id="kme:H0A61_00540"/>
<gene>
    <name evidence="11" type="primary">pduL</name>
    <name evidence="11" type="ORF">H0A61_00540</name>
</gene>
<comment type="pathway">
    <text evidence="10">Polyol metabolism; 1,2-propanediol degradation.</text>
</comment>
<evidence type="ECO:0000256" key="5">
    <source>
        <dbReference type="ARBA" id="ARBA00022679"/>
    </source>
</evidence>
<dbReference type="Pfam" id="PF06130">
    <property type="entry name" value="PTAC"/>
    <property type="match status" value="1"/>
</dbReference>
<dbReference type="Proteomes" id="UP000662904">
    <property type="component" value="Chromosome"/>
</dbReference>
<dbReference type="GO" id="GO:0046872">
    <property type="term" value="F:metal ion binding"/>
    <property type="evidence" value="ECO:0007669"/>
    <property type="project" value="UniProtKB-KW"/>
</dbReference>
<proteinExistence type="inferred from homology"/>
<dbReference type="PANTHER" id="PTHR39453">
    <property type="entry name" value="PHOSPHATE PROPANOYLTRANSFERASE"/>
    <property type="match status" value="1"/>
</dbReference>
<keyword evidence="12" id="KW-1185">Reference proteome</keyword>
<organism evidence="11 12">
    <name type="scientific">Koleobacter methoxysyntrophicus</name>
    <dbReference type="NCBI Taxonomy" id="2751313"/>
    <lineage>
        <taxon>Bacteria</taxon>
        <taxon>Bacillati</taxon>
        <taxon>Bacillota</taxon>
        <taxon>Clostridia</taxon>
        <taxon>Koleobacterales</taxon>
        <taxon>Koleobacteraceae</taxon>
        <taxon>Koleobacter</taxon>
    </lineage>
</organism>
<dbReference type="NCBIfam" id="NF011652">
    <property type="entry name" value="PRK15070.1"/>
    <property type="match status" value="1"/>
</dbReference>
<evidence type="ECO:0000256" key="2">
    <source>
        <dbReference type="ARBA" id="ARBA00007342"/>
    </source>
</evidence>
<evidence type="ECO:0000313" key="11">
    <source>
        <dbReference type="EMBL" id="QSQ08220.1"/>
    </source>
</evidence>
<evidence type="ECO:0000313" key="12">
    <source>
        <dbReference type="Proteomes" id="UP000662904"/>
    </source>
</evidence>
<dbReference type="EMBL" id="CP059066">
    <property type="protein sequence ID" value="QSQ08220.1"/>
    <property type="molecule type" value="Genomic_DNA"/>
</dbReference>
<dbReference type="AlphaFoldDB" id="A0A8A0RKR3"/>
<dbReference type="InterPro" id="IPR008300">
    <property type="entry name" value="PTAC"/>
</dbReference>
<keyword evidence="6" id="KW-0479">Metal-binding</keyword>
<protein>
    <recommendedName>
        <fullName evidence="4 10">Phosphate propanoyltransferase</fullName>
        <ecNumber evidence="3 10">2.3.1.222</ecNumber>
    </recommendedName>
</protein>
<reference evidence="11" key="1">
    <citation type="submission" date="2020-07" db="EMBL/GenBank/DDBJ databases">
        <title>Koleobacter methoxysyntrophicus gen. nov., sp. nov., a novel anaerobic bacterium isolated from deep subsurface oil field and proposal of Koleobacterales ord. nov. in the phylum Firmicutes.</title>
        <authorList>
            <person name="Sakamoto S."/>
            <person name="Tamaki H."/>
        </authorList>
    </citation>
    <scope>NUCLEOTIDE SEQUENCE</scope>
    <source>
        <strain evidence="11">NRmbB1</strain>
    </source>
</reference>
<dbReference type="UniPathway" id="UPA00621"/>
<comment type="similarity">
    <text evidence="2 10">Belongs to the PduL family.</text>
</comment>
<dbReference type="EC" id="2.3.1.222" evidence="3 10"/>
<sequence length="209" mass="23021">MNTREIEQIVERVLQQLSNRKEIPVGVSNRHVHLSRDHVEILFGKGYSLTKMEELQPGQFAARETVTLVGHKGVLEKVRVLGPSRNMTQVEISLTDGYKLGLKPPIRDSGDLKGSEGVAIVGPEGSIKLKEGVICAARHIHMTPQDAATWDVKDGDRVDVEVKGIRGLVFKSVLVRVSPKYRLEMHIDTDEANAAGLETGDTVGIKGWK</sequence>
<evidence type="ECO:0000256" key="6">
    <source>
        <dbReference type="ARBA" id="ARBA00022723"/>
    </source>
</evidence>
<comment type="cofactor">
    <cofactor evidence="1">
        <name>Zn(2+)</name>
        <dbReference type="ChEBI" id="CHEBI:29105"/>
    </cofactor>
</comment>
<evidence type="ECO:0000256" key="9">
    <source>
        <dbReference type="ARBA" id="ARBA00047589"/>
    </source>
</evidence>
<evidence type="ECO:0000256" key="8">
    <source>
        <dbReference type="ARBA" id="ARBA00023315"/>
    </source>
</evidence>
<comment type="catalytic activity">
    <reaction evidence="9 10">
        <text>propanoyl-CoA + phosphate = propanoyl phosphate + CoA</text>
        <dbReference type="Rhea" id="RHEA:28046"/>
        <dbReference type="ChEBI" id="CHEBI:43474"/>
        <dbReference type="ChEBI" id="CHEBI:57287"/>
        <dbReference type="ChEBI" id="CHEBI:57392"/>
        <dbReference type="ChEBI" id="CHEBI:58933"/>
        <dbReference type="EC" id="2.3.1.222"/>
    </reaction>
</comment>
<name>A0A8A0RKR3_9FIRM</name>
<evidence type="ECO:0000256" key="10">
    <source>
        <dbReference type="PIRNR" id="PIRNR010130"/>
    </source>
</evidence>
<keyword evidence="8 10" id="KW-0012">Acyltransferase</keyword>
<dbReference type="GO" id="GO:0016747">
    <property type="term" value="F:acyltransferase activity, transferring groups other than amino-acyl groups"/>
    <property type="evidence" value="ECO:0007669"/>
    <property type="project" value="InterPro"/>
</dbReference>
<evidence type="ECO:0000256" key="4">
    <source>
        <dbReference type="ARBA" id="ARBA00020837"/>
    </source>
</evidence>
<dbReference type="RefSeq" id="WP_241754937.1">
    <property type="nucleotide sequence ID" value="NZ_CP059066.1"/>
</dbReference>
<accession>A0A8A0RKR3</accession>
<evidence type="ECO:0000256" key="7">
    <source>
        <dbReference type="ARBA" id="ARBA00022833"/>
    </source>
</evidence>
<dbReference type="PIRSF" id="PIRSF010130">
    <property type="entry name" value="PduL"/>
    <property type="match status" value="1"/>
</dbReference>
<comment type="function">
    <text evidence="10">Involved in 1,2-propanediol (1,2-PD) degradation by catalyzing the conversion of propanoyl-CoA to propanoyl-phosphate.</text>
</comment>
<evidence type="ECO:0000256" key="1">
    <source>
        <dbReference type="ARBA" id="ARBA00001947"/>
    </source>
</evidence>
<dbReference type="PANTHER" id="PTHR39453:SF1">
    <property type="entry name" value="PHOSPHATE PROPANOYLTRANSFERASE"/>
    <property type="match status" value="1"/>
</dbReference>
<evidence type="ECO:0000256" key="3">
    <source>
        <dbReference type="ARBA" id="ARBA00012206"/>
    </source>
</evidence>